<dbReference type="Gene3D" id="3.40.462.20">
    <property type="match status" value="1"/>
</dbReference>
<dbReference type="InterPro" id="IPR050416">
    <property type="entry name" value="FAD-linked_Oxidoreductase"/>
</dbReference>
<dbReference type="Gene3D" id="3.40.50.1820">
    <property type="entry name" value="alpha/beta hydrolase"/>
    <property type="match status" value="1"/>
</dbReference>
<gene>
    <name evidence="6" type="ORF">FPOA_03368</name>
</gene>
<comment type="caution">
    <text evidence="6">The sequence shown here is derived from an EMBL/GenBank/DDBJ whole genome shotgun (WGS) entry which is preliminary data.</text>
</comment>
<evidence type="ECO:0000256" key="3">
    <source>
        <dbReference type="ARBA" id="ARBA00022827"/>
    </source>
</evidence>
<dbReference type="PANTHER" id="PTHR42973:SF7">
    <property type="entry name" value="FAD-BINDING PCMH-TYPE DOMAIN-CONTAINING PROTEIN"/>
    <property type="match status" value="1"/>
</dbReference>
<proteinExistence type="inferred from homology"/>
<keyword evidence="4" id="KW-0560">Oxidoreductase</keyword>
<dbReference type="AlphaFoldDB" id="A0A1B8B9M6"/>
<protein>
    <recommendedName>
        <fullName evidence="5">FAD-binding PCMH-type domain-containing protein</fullName>
    </recommendedName>
</protein>
<evidence type="ECO:0000259" key="5">
    <source>
        <dbReference type="PROSITE" id="PS51387"/>
    </source>
</evidence>
<keyword evidence="7" id="KW-1185">Reference proteome</keyword>
<dbReference type="PROSITE" id="PS00862">
    <property type="entry name" value="OX2_COVAL_FAD"/>
    <property type="match status" value="1"/>
</dbReference>
<dbReference type="InterPro" id="IPR029058">
    <property type="entry name" value="AB_hydrolase_fold"/>
</dbReference>
<feature type="domain" description="FAD-binding PCMH-type" evidence="5">
    <location>
        <begin position="32"/>
        <end position="204"/>
    </location>
</feature>
<accession>A0A1B8B9M6</accession>
<evidence type="ECO:0000256" key="1">
    <source>
        <dbReference type="ARBA" id="ARBA00005466"/>
    </source>
</evidence>
<dbReference type="Pfam" id="PF00561">
    <property type="entry name" value="Abhydrolase_1"/>
    <property type="match status" value="1"/>
</dbReference>
<evidence type="ECO:0000256" key="4">
    <source>
        <dbReference type="ARBA" id="ARBA00023002"/>
    </source>
</evidence>
<evidence type="ECO:0000313" key="6">
    <source>
        <dbReference type="EMBL" id="OBS29431.1"/>
    </source>
</evidence>
<dbReference type="EMBL" id="LYXU01000001">
    <property type="protein sequence ID" value="OBS29431.1"/>
    <property type="molecule type" value="Genomic_DNA"/>
</dbReference>
<comment type="similarity">
    <text evidence="1">Belongs to the oxygen-dependent FAD-linked oxidoreductase family.</text>
</comment>
<dbReference type="SUPFAM" id="SSF56176">
    <property type="entry name" value="FAD-binding/transporter-associated domain-like"/>
    <property type="match status" value="1"/>
</dbReference>
<organism evidence="6 7">
    <name type="scientific">Fusarium poae</name>
    <dbReference type="NCBI Taxonomy" id="36050"/>
    <lineage>
        <taxon>Eukaryota</taxon>
        <taxon>Fungi</taxon>
        <taxon>Dikarya</taxon>
        <taxon>Ascomycota</taxon>
        <taxon>Pezizomycotina</taxon>
        <taxon>Sordariomycetes</taxon>
        <taxon>Hypocreomycetidae</taxon>
        <taxon>Hypocreales</taxon>
        <taxon>Nectriaceae</taxon>
        <taxon>Fusarium</taxon>
    </lineage>
</organism>
<dbReference type="PROSITE" id="PS51387">
    <property type="entry name" value="FAD_PCMH"/>
    <property type="match status" value="1"/>
</dbReference>
<dbReference type="InterPro" id="IPR036318">
    <property type="entry name" value="FAD-bd_PCMH-like_sf"/>
</dbReference>
<reference evidence="6 7" key="1">
    <citation type="submission" date="2016-06" db="EMBL/GenBank/DDBJ databases">
        <title>Living apart together: crosstalk between the core and supernumerary genomes in a fungal plant pathogen.</title>
        <authorList>
            <person name="Vanheule A."/>
            <person name="Audenaert K."/>
            <person name="Warris S."/>
            <person name="Van De Geest H."/>
            <person name="Schijlen E."/>
            <person name="Hofte M."/>
            <person name="De Saeger S."/>
            <person name="Haesaert G."/>
            <person name="Waalwijk C."/>
            <person name="Van Der Lee T."/>
        </authorList>
    </citation>
    <scope>NUCLEOTIDE SEQUENCE [LARGE SCALE GENOMIC DNA]</scope>
    <source>
        <strain evidence="6 7">2516</strain>
    </source>
</reference>
<dbReference type="GO" id="GO:0016491">
    <property type="term" value="F:oxidoreductase activity"/>
    <property type="evidence" value="ECO:0007669"/>
    <property type="project" value="UniProtKB-KW"/>
</dbReference>
<evidence type="ECO:0000313" key="7">
    <source>
        <dbReference type="Proteomes" id="UP000091967"/>
    </source>
</evidence>
<dbReference type="InterPro" id="IPR006094">
    <property type="entry name" value="Oxid_FAD_bind_N"/>
</dbReference>
<dbReference type="Gene3D" id="3.30.43.10">
    <property type="entry name" value="Uridine Diphospho-n-acetylenolpyruvylglucosamine Reductase, domain 2"/>
    <property type="match status" value="1"/>
</dbReference>
<name>A0A1B8B9M6_FUSPO</name>
<dbReference type="Proteomes" id="UP000091967">
    <property type="component" value="Unassembled WGS sequence"/>
</dbReference>
<keyword evidence="2" id="KW-0285">Flavoprotein</keyword>
<dbReference type="PANTHER" id="PTHR42973">
    <property type="entry name" value="BINDING OXIDOREDUCTASE, PUTATIVE (AFU_ORTHOLOGUE AFUA_1G17690)-RELATED"/>
    <property type="match status" value="1"/>
</dbReference>
<dbReference type="InterPro" id="IPR016169">
    <property type="entry name" value="FAD-bd_PCMH_sub2"/>
</dbReference>
<dbReference type="Pfam" id="PF01565">
    <property type="entry name" value="FAD_binding_4"/>
    <property type="match status" value="1"/>
</dbReference>
<evidence type="ECO:0000256" key="2">
    <source>
        <dbReference type="ARBA" id="ARBA00022630"/>
    </source>
</evidence>
<dbReference type="STRING" id="36050.A0A1B8B9M6"/>
<keyword evidence="3" id="KW-0274">FAD</keyword>
<dbReference type="Gene3D" id="3.30.465.10">
    <property type="match status" value="1"/>
</dbReference>
<dbReference type="InterPro" id="IPR016166">
    <property type="entry name" value="FAD-bd_PCMH"/>
</dbReference>
<dbReference type="GO" id="GO:0071949">
    <property type="term" value="F:FAD binding"/>
    <property type="evidence" value="ECO:0007669"/>
    <property type="project" value="InterPro"/>
</dbReference>
<sequence length="779" mass="85491">MSSSISGLERLKCDYSISDNSTPKPSRWSDTRIVRPALVITPKTESDIQAAVRIAKDNKLTVLAAGGGHGTFVSVDSSTLYLNLKHFKTIHLNKEKGNVRVGGGVVTGEVVKTLAKEGYYTPVPSSDAVGFVGCVLGGGNGVLSGMHGWMIDNVVSFRAITAKGNVVEVSSESEGEELALFNALCGAGHGLGVVTEVTVAAFPIAKLDMEDDKIWTRTLVFPAPAIDVAVKTFLDLRKPLPESHVTLVFTRSPPGTPTAGAPIIVLGYTFFGPTEKAEKEAALLFQDDVVGRAVMSMTNLVPFANINTKYDVHNYHGGHKAIASCRLYKTDPEAIKNTFEKWTTATQEYPDAQQSPLIITASNTDKSVAAAGDNFIDSRDRPLVALAIVIAEKEETNRAFMGVLDGIVAELRKSDEGVGPRSFANNWKFETDANEMFTGEMFERLRVVKKAWDEESVFWSPYFNFAKSHSTIITSLLGFAEYGSPDGKPVFYFHGFPSSRLEAQPIDDIAQRCGVRLIALDRPGFGLSSPKPDYRIIDWPKDVAELAKAKKLTKFSVFGLSGGGPFALACAYALPKRALTSVGLFASAPPWAAGVHHVDKSRRIMRFCAMNCPDLLAGALNMFSRSVRWLVLTGPAIKRIGKWLDAQDAKDKPETKITKSHAERVEGLVNMLLDEPFRQGASGTVHEAKLLTSKDWGFKLEDVDYDRVQIWHGVKDINANIAMIRYMADRIPNSELTEFEEDTHYTMYKHIEPALRSLVNAEEKNEGQIRNQCFSKRII</sequence>
<dbReference type="SUPFAM" id="SSF53474">
    <property type="entry name" value="alpha/beta-Hydrolases"/>
    <property type="match status" value="1"/>
</dbReference>
<dbReference type="InterPro" id="IPR000073">
    <property type="entry name" value="AB_hydrolase_1"/>
</dbReference>
<dbReference type="InterPro" id="IPR006093">
    <property type="entry name" value="Oxy_OxRdtase_FAD_BS"/>
</dbReference>
<dbReference type="InterPro" id="IPR016167">
    <property type="entry name" value="FAD-bd_PCMH_sub1"/>
</dbReference>